<feature type="transmembrane region" description="Helical" evidence="2">
    <location>
        <begin position="639"/>
        <end position="659"/>
    </location>
</feature>
<name>A0A6V7SGS9_PLAVN</name>
<proteinExistence type="predicted"/>
<sequence>MDAKELCKKFLDADKIINNEIEGNLTMYQIINDPEFDKCCDNQTCKTTKEIIGGLSAYLFMKARVLTTTVFETRVIENDDQYDEFFLMWLSDKLFKIVNEDDKSQINDITLYKAYEQHLKNNIVGSNYLDLLDKINGLKEVNLMHMKHFYKLLNPICKVITYYNPNDNDNNKIIDYSTECSNQYSSLYDSVYECISYLRLLDNLKNTYYSFINNVINKDETNEELAWKLKTLKTSDGKDDIFAKDFKEFDFNCSECKLETKLPPESSPTLQTLKQPPPQPQPQQGTPPQTSQMGDSDTGKKNTGGANGNKRDPNNPASSTLGRYFDWWSSFHESLFDRTEIFNKSFQFIDKGRQTVKEVTNKISDAYTNTVDIVKGAYDSTVNNIKDAYTISINYISDGFSSITNQLSSLSFFSQLGNDQSGSGSLWGGTDTSDQSQLKSPPPLPPPSTPQSTQQISQTSSSSQPQDTQQIPSPSQPQTNHTQDKLQSTVQSGASSTLHQPDPNTGTGVQTMTITHVTLPNSITDTPSIGNGSTTGTVVKTNEKSSIWYIAQNKKYDILGIGIISISIFAFLAIMYKYLSLGCTSKSKRKKNMKKVINSIGGKRPIQIIIKSYDRNKDLKPVINSVDRKKDPLLNIYKLMQADPIPFINLFFLLIFFVYKRQLNYLEL</sequence>
<reference evidence="3 4" key="1">
    <citation type="submission" date="2020-08" db="EMBL/GenBank/DDBJ databases">
        <authorList>
            <person name="Ramaprasad A."/>
        </authorList>
    </citation>
    <scope>NUCLEOTIDE SEQUENCE [LARGE SCALE GENOMIC DNA]</scope>
</reference>
<feature type="compositionally biased region" description="Low complexity" evidence="1">
    <location>
        <begin position="450"/>
        <end position="479"/>
    </location>
</feature>
<feature type="compositionally biased region" description="Pro residues" evidence="1">
    <location>
        <begin position="440"/>
        <end position="449"/>
    </location>
</feature>
<dbReference type="Pfam" id="PF06022">
    <property type="entry name" value="Cir_Bir_Yir"/>
    <property type="match status" value="1"/>
</dbReference>
<evidence type="ECO:0000313" key="3">
    <source>
        <dbReference type="EMBL" id="CAD2097681.1"/>
    </source>
</evidence>
<dbReference type="AlphaFoldDB" id="A0A6V7SGS9"/>
<evidence type="ECO:0000256" key="2">
    <source>
        <dbReference type="SAM" id="Phobius"/>
    </source>
</evidence>
<accession>A0A6V7SGS9</accession>
<evidence type="ECO:0000313" key="4">
    <source>
        <dbReference type="Proteomes" id="UP000515550"/>
    </source>
</evidence>
<feature type="region of interest" description="Disordered" evidence="1">
    <location>
        <begin position="421"/>
        <end position="509"/>
    </location>
</feature>
<feature type="transmembrane region" description="Helical" evidence="2">
    <location>
        <begin position="558"/>
        <end position="579"/>
    </location>
</feature>
<feature type="compositionally biased region" description="Low complexity" evidence="1">
    <location>
        <begin position="282"/>
        <end position="292"/>
    </location>
</feature>
<feature type="region of interest" description="Disordered" evidence="1">
    <location>
        <begin position="262"/>
        <end position="317"/>
    </location>
</feature>
<gene>
    <name evidence="3" type="ORF">PVBDA_1200090</name>
</gene>
<keyword evidence="2" id="KW-1133">Transmembrane helix</keyword>
<keyword evidence="2" id="KW-0472">Membrane</keyword>
<evidence type="ECO:0000256" key="1">
    <source>
        <dbReference type="SAM" id="MobiDB-lite"/>
    </source>
</evidence>
<keyword evidence="2" id="KW-0812">Transmembrane</keyword>
<dbReference type="VEuPathDB" id="PlasmoDB:PVBDA_1200090"/>
<feature type="compositionally biased region" description="Polar residues" evidence="1">
    <location>
        <begin position="485"/>
        <end position="509"/>
    </location>
</feature>
<organism evidence="3 4">
    <name type="scientific">Plasmodium vinckei brucechwatti</name>
    <dbReference type="NCBI Taxonomy" id="119398"/>
    <lineage>
        <taxon>Eukaryota</taxon>
        <taxon>Sar</taxon>
        <taxon>Alveolata</taxon>
        <taxon>Apicomplexa</taxon>
        <taxon>Aconoidasida</taxon>
        <taxon>Haemosporida</taxon>
        <taxon>Plasmodiidae</taxon>
        <taxon>Plasmodium</taxon>
        <taxon>Plasmodium (Vinckeia)</taxon>
    </lineage>
</organism>
<dbReference type="InterPro" id="IPR006477">
    <property type="entry name" value="Yir_bir_cir"/>
</dbReference>
<dbReference type="EMBL" id="LR865390">
    <property type="protein sequence ID" value="CAD2097681.1"/>
    <property type="molecule type" value="Genomic_DNA"/>
</dbReference>
<protein>
    <submittedName>
        <fullName evidence="3">PIR protein CIR protein</fullName>
    </submittedName>
</protein>
<dbReference type="Proteomes" id="UP000515550">
    <property type="component" value="Chromosome PVBDA_12"/>
</dbReference>